<feature type="repeat" description="WD" evidence="3">
    <location>
        <begin position="150"/>
        <end position="191"/>
    </location>
</feature>
<sequence length="409" mass="45805">MDKKERQLYLATVPSSACESGNLKRYYGCLTCYPFISDKLNHPSFDVQDVINDYDYIHQSDLRNHPDYDAERTEALKLIQETFRLSAHILREHPDQLISQLLGRLSYPSLLENSHIQSFLEQAKAKIVPPALIPYLGSLQPPCTGLIRTLVGHNGFVNAVAITPDGTKIVSGGWDGMVKVWDIETGQELLSFRVTECDAMVSSLAIFPDGMKIVAGGYYLLKIWNSITGEELCNLITNTLEAKEIITGVNVVIITPDGSKIINSDYYNYNTKYVAIRVWSVLTGQELLNFRSYQHEIISLTITSDSRKIISGSRDGTIEVKDLVKLSRFPFKILFLLTKKFKRLREVFSRTTLNTIFGHKGSVNTLVITPDDSKFISGSSDSTIKIWDLATGKELRTLTGHSKGVNTLA</sequence>
<dbReference type="Pfam" id="PF00400">
    <property type="entry name" value="WD40"/>
    <property type="match status" value="3"/>
</dbReference>
<proteinExistence type="predicted"/>
<dbReference type="InterPro" id="IPR001680">
    <property type="entry name" value="WD40_rpt"/>
</dbReference>
<evidence type="ECO:0000313" key="4">
    <source>
        <dbReference type="EMBL" id="TRU28593.1"/>
    </source>
</evidence>
<dbReference type="InterPro" id="IPR020472">
    <property type="entry name" value="WD40_PAC1"/>
</dbReference>
<dbReference type="PANTHER" id="PTHR19848:SF8">
    <property type="entry name" value="F-BOX AND WD REPEAT DOMAIN CONTAINING 7"/>
    <property type="match status" value="1"/>
</dbReference>
<feature type="repeat" description="WD" evidence="3">
    <location>
        <begin position="356"/>
        <end position="397"/>
    </location>
</feature>
<keyword evidence="1 3" id="KW-0853">WD repeat</keyword>
<dbReference type="PROSITE" id="PS50294">
    <property type="entry name" value="WD_REPEATS_REGION"/>
    <property type="match status" value="2"/>
</dbReference>
<dbReference type="InterPro" id="IPR036322">
    <property type="entry name" value="WD40_repeat_dom_sf"/>
</dbReference>
<dbReference type="PROSITE" id="PS50082">
    <property type="entry name" value="WD_REPEATS_2"/>
    <property type="match status" value="3"/>
</dbReference>
<dbReference type="EMBL" id="SFBL01000035">
    <property type="protein sequence ID" value="TRU28593.1"/>
    <property type="molecule type" value="Genomic_DNA"/>
</dbReference>
<dbReference type="InterPro" id="IPR015943">
    <property type="entry name" value="WD40/YVTN_repeat-like_dom_sf"/>
</dbReference>
<accession>A0A552E2E1</accession>
<reference evidence="4 5" key="1">
    <citation type="submission" date="2019-01" db="EMBL/GenBank/DDBJ databases">
        <title>Coherence of Microcystis species and biogeography revealed through population genomics.</title>
        <authorList>
            <person name="Perez-Carrascal O.M."/>
            <person name="Terrat Y."/>
            <person name="Giani A."/>
            <person name="Fortin N."/>
            <person name="Tromas N."/>
            <person name="Shapiro B.J."/>
        </authorList>
    </citation>
    <scope>NUCLEOTIDE SEQUENCE [LARGE SCALE GENOMIC DNA]</scope>
    <source>
        <strain evidence="4">Ma_SC_T_19800800_S464</strain>
    </source>
</reference>
<dbReference type="AlphaFoldDB" id="A0A552E2E1"/>
<feature type="repeat" description="WD" evidence="3">
    <location>
        <begin position="290"/>
        <end position="323"/>
    </location>
</feature>
<dbReference type="Gene3D" id="2.130.10.10">
    <property type="entry name" value="YVTN repeat-like/Quinoprotein amine dehydrogenase"/>
    <property type="match status" value="3"/>
</dbReference>
<dbReference type="InterPro" id="IPR019775">
    <property type="entry name" value="WD40_repeat_CS"/>
</dbReference>
<evidence type="ECO:0000256" key="1">
    <source>
        <dbReference type="ARBA" id="ARBA00022574"/>
    </source>
</evidence>
<dbReference type="PANTHER" id="PTHR19848">
    <property type="entry name" value="WD40 REPEAT PROTEIN"/>
    <property type="match status" value="1"/>
</dbReference>
<dbReference type="SMART" id="SM00320">
    <property type="entry name" value="WD40"/>
    <property type="match status" value="4"/>
</dbReference>
<dbReference type="PRINTS" id="PR00320">
    <property type="entry name" value="GPROTEINBRPT"/>
</dbReference>
<keyword evidence="2" id="KW-0677">Repeat</keyword>
<feature type="non-terminal residue" evidence="4">
    <location>
        <position position="409"/>
    </location>
</feature>
<protein>
    <submittedName>
        <fullName evidence="4">WD40 repeat domain-containing protein</fullName>
    </submittedName>
</protein>
<dbReference type="Proteomes" id="UP000319313">
    <property type="component" value="Unassembled WGS sequence"/>
</dbReference>
<evidence type="ECO:0000256" key="3">
    <source>
        <dbReference type="PROSITE-ProRule" id="PRU00221"/>
    </source>
</evidence>
<evidence type="ECO:0000256" key="2">
    <source>
        <dbReference type="ARBA" id="ARBA00022737"/>
    </source>
</evidence>
<gene>
    <name evidence="4" type="ORF">EWV81_04965</name>
</gene>
<dbReference type="PROSITE" id="PS00678">
    <property type="entry name" value="WD_REPEATS_1"/>
    <property type="match status" value="1"/>
</dbReference>
<name>A0A552E2E1_MICAE</name>
<comment type="caution">
    <text evidence="4">The sequence shown here is derived from an EMBL/GenBank/DDBJ whole genome shotgun (WGS) entry which is preliminary data.</text>
</comment>
<dbReference type="SUPFAM" id="SSF50978">
    <property type="entry name" value="WD40 repeat-like"/>
    <property type="match status" value="1"/>
</dbReference>
<evidence type="ECO:0000313" key="5">
    <source>
        <dbReference type="Proteomes" id="UP000319313"/>
    </source>
</evidence>
<dbReference type="CDD" id="cd00200">
    <property type="entry name" value="WD40"/>
    <property type="match status" value="1"/>
</dbReference>
<organism evidence="4 5">
    <name type="scientific">Microcystis aeruginosa Ma_SC_T_19800800_S464</name>
    <dbReference type="NCBI Taxonomy" id="2486257"/>
    <lineage>
        <taxon>Bacteria</taxon>
        <taxon>Bacillati</taxon>
        <taxon>Cyanobacteriota</taxon>
        <taxon>Cyanophyceae</taxon>
        <taxon>Oscillatoriophycideae</taxon>
        <taxon>Chroococcales</taxon>
        <taxon>Microcystaceae</taxon>
        <taxon>Microcystis</taxon>
    </lineage>
</organism>